<dbReference type="GO" id="GO:0071949">
    <property type="term" value="F:FAD binding"/>
    <property type="evidence" value="ECO:0007669"/>
    <property type="project" value="InterPro"/>
</dbReference>
<evidence type="ECO:0000256" key="3">
    <source>
        <dbReference type="ARBA" id="ARBA00022827"/>
    </source>
</evidence>
<dbReference type="SUPFAM" id="SSF51905">
    <property type="entry name" value="FAD/NAD(P)-binding domain"/>
    <property type="match status" value="1"/>
</dbReference>
<evidence type="ECO:0000256" key="4">
    <source>
        <dbReference type="ARBA" id="ARBA00023002"/>
    </source>
</evidence>
<dbReference type="GO" id="GO:0004497">
    <property type="term" value="F:monooxygenase activity"/>
    <property type="evidence" value="ECO:0007669"/>
    <property type="project" value="UniProtKB-KW"/>
</dbReference>
<sequence>MKNDPVVVLGAGIGGLAAAAALRRVGVETIVCEQAQAFARIGAGIQQSPNAMKVLRGLGLEQRMRDIAFEPATSLNRDAYSGDTTNEFPLGQGHAVEERYGAPFLAMHRADLHAALADIVPADTLRLGHKLVAVDQDASGVELSFANGERLRASAVIAADGVHSLIREHVVQGVEQARFTGRVAYRTVFPTALLKDADIGSSRTKWWGKDRHIVIYYVTAKRDEIYFVTSQPEKADWITRESWSAKGDVDELRESFSAFHPDVRAVLAAAPEVHKWGIFERDPLPLWTRGRITLLGDSCHPMTPYMASGAAMALEDAAVLSRCVAESGLADPGAVFARFEATRKARTSQVQAGSSANTWMRNNTNPDWLYGYDAWTCPLAEGEAVPA</sequence>
<protein>
    <submittedName>
        <fullName evidence="7">Salicylate 1-monooxygenase</fullName>
    </submittedName>
</protein>
<keyword evidence="2" id="KW-0285">Flavoprotein</keyword>
<dbReference type="AlphaFoldDB" id="A0A848H7K1"/>
<dbReference type="Gene3D" id="3.50.50.60">
    <property type="entry name" value="FAD/NAD(P)-binding domain"/>
    <property type="match status" value="1"/>
</dbReference>
<evidence type="ECO:0000256" key="5">
    <source>
        <dbReference type="ARBA" id="ARBA00023033"/>
    </source>
</evidence>
<evidence type="ECO:0000313" key="7">
    <source>
        <dbReference type="EMBL" id="NML45340.1"/>
    </source>
</evidence>
<name>A0A848H7K1_9BURK</name>
<keyword evidence="8" id="KW-1185">Reference proteome</keyword>
<keyword evidence="3" id="KW-0274">FAD</keyword>
<keyword evidence="5 7" id="KW-0503">Monooxygenase</keyword>
<evidence type="ECO:0000313" key="8">
    <source>
        <dbReference type="Proteomes" id="UP000541185"/>
    </source>
</evidence>
<dbReference type="SUPFAM" id="SSF54373">
    <property type="entry name" value="FAD-linked reductases, C-terminal domain"/>
    <property type="match status" value="1"/>
</dbReference>
<reference evidence="7 8" key="1">
    <citation type="submission" date="2020-04" db="EMBL/GenBank/DDBJ databases">
        <title>Ramlibacter sp. G-1-2-2 isolated from soil.</title>
        <authorList>
            <person name="Dahal R.H."/>
        </authorList>
    </citation>
    <scope>NUCLEOTIDE SEQUENCE [LARGE SCALE GENOMIC DNA]</scope>
    <source>
        <strain evidence="7 8">G-1-2-2</strain>
    </source>
</reference>
<dbReference type="Pfam" id="PF01494">
    <property type="entry name" value="FAD_binding_3"/>
    <property type="match status" value="1"/>
</dbReference>
<organism evidence="7 8">
    <name type="scientific">Ramlibacter agri</name>
    <dbReference type="NCBI Taxonomy" id="2728837"/>
    <lineage>
        <taxon>Bacteria</taxon>
        <taxon>Pseudomonadati</taxon>
        <taxon>Pseudomonadota</taxon>
        <taxon>Betaproteobacteria</taxon>
        <taxon>Burkholderiales</taxon>
        <taxon>Comamonadaceae</taxon>
        <taxon>Ramlibacter</taxon>
    </lineage>
</organism>
<dbReference type="InterPro" id="IPR036188">
    <property type="entry name" value="FAD/NAD-bd_sf"/>
</dbReference>
<comment type="cofactor">
    <cofactor evidence="1">
        <name>FAD</name>
        <dbReference type="ChEBI" id="CHEBI:57692"/>
    </cofactor>
</comment>
<dbReference type="RefSeq" id="WP_169419416.1">
    <property type="nucleotide sequence ID" value="NZ_JABBFX010000001.1"/>
</dbReference>
<dbReference type="InterPro" id="IPR050493">
    <property type="entry name" value="FAD-dep_Monooxygenase_BioMet"/>
</dbReference>
<evidence type="ECO:0000259" key="6">
    <source>
        <dbReference type="Pfam" id="PF01494"/>
    </source>
</evidence>
<dbReference type="PANTHER" id="PTHR13789">
    <property type="entry name" value="MONOOXYGENASE"/>
    <property type="match status" value="1"/>
</dbReference>
<comment type="caution">
    <text evidence="7">The sequence shown here is derived from an EMBL/GenBank/DDBJ whole genome shotgun (WGS) entry which is preliminary data.</text>
</comment>
<evidence type="ECO:0000256" key="2">
    <source>
        <dbReference type="ARBA" id="ARBA00022630"/>
    </source>
</evidence>
<dbReference type="EMBL" id="JABBFX010000001">
    <property type="protein sequence ID" value="NML45340.1"/>
    <property type="molecule type" value="Genomic_DNA"/>
</dbReference>
<dbReference type="PRINTS" id="PR00420">
    <property type="entry name" value="RNGMNOXGNASE"/>
</dbReference>
<dbReference type="InterPro" id="IPR002938">
    <property type="entry name" value="FAD-bd"/>
</dbReference>
<gene>
    <name evidence="7" type="ORF">HHL11_16420</name>
</gene>
<dbReference type="Proteomes" id="UP000541185">
    <property type="component" value="Unassembled WGS sequence"/>
</dbReference>
<accession>A0A848H7K1</accession>
<dbReference type="PANTHER" id="PTHR13789:SF318">
    <property type="entry name" value="GERANYLGERANYL DIPHOSPHATE REDUCTASE"/>
    <property type="match status" value="1"/>
</dbReference>
<proteinExistence type="predicted"/>
<feature type="domain" description="FAD-binding" evidence="6">
    <location>
        <begin position="5"/>
        <end position="347"/>
    </location>
</feature>
<keyword evidence="4" id="KW-0560">Oxidoreductase</keyword>
<evidence type="ECO:0000256" key="1">
    <source>
        <dbReference type="ARBA" id="ARBA00001974"/>
    </source>
</evidence>